<name>A0ACB8VQE8_9TELE</name>
<evidence type="ECO:0000313" key="2">
    <source>
        <dbReference type="Proteomes" id="UP000831701"/>
    </source>
</evidence>
<sequence length="119" mass="13354">MHKPGRGVHAGPTMEKMPRLPEKDLQLPETSCQIRQAIPPNHRFPPGFSIVAHMSVEVSQQNYRVPIRHLIQNTTQKLQELQHAVQCMPANKCNLSCIEATLSFTKENSNIAALSQGYL</sequence>
<gene>
    <name evidence="1" type="ORF">L3Q82_016295</name>
</gene>
<organism evidence="1 2">
    <name type="scientific">Scortum barcoo</name>
    <name type="common">barcoo grunter</name>
    <dbReference type="NCBI Taxonomy" id="214431"/>
    <lineage>
        <taxon>Eukaryota</taxon>
        <taxon>Metazoa</taxon>
        <taxon>Chordata</taxon>
        <taxon>Craniata</taxon>
        <taxon>Vertebrata</taxon>
        <taxon>Euteleostomi</taxon>
        <taxon>Actinopterygii</taxon>
        <taxon>Neopterygii</taxon>
        <taxon>Teleostei</taxon>
        <taxon>Neoteleostei</taxon>
        <taxon>Acanthomorphata</taxon>
        <taxon>Eupercaria</taxon>
        <taxon>Centrarchiformes</taxon>
        <taxon>Terapontoidei</taxon>
        <taxon>Terapontidae</taxon>
        <taxon>Scortum</taxon>
    </lineage>
</organism>
<reference evidence="1" key="1">
    <citation type="submission" date="2022-04" db="EMBL/GenBank/DDBJ databases">
        <title>Jade perch genome.</title>
        <authorList>
            <person name="Chao B."/>
        </authorList>
    </citation>
    <scope>NUCLEOTIDE SEQUENCE</scope>
    <source>
        <strain evidence="1">CB-2022</strain>
    </source>
</reference>
<comment type="caution">
    <text evidence="1">The sequence shown here is derived from an EMBL/GenBank/DDBJ whole genome shotgun (WGS) entry which is preliminary data.</text>
</comment>
<dbReference type="EMBL" id="CM041549">
    <property type="protein sequence ID" value="KAI3357912.1"/>
    <property type="molecule type" value="Genomic_DNA"/>
</dbReference>
<proteinExistence type="predicted"/>
<dbReference type="Proteomes" id="UP000831701">
    <property type="component" value="Chromosome 19"/>
</dbReference>
<evidence type="ECO:0000313" key="1">
    <source>
        <dbReference type="EMBL" id="KAI3357912.1"/>
    </source>
</evidence>
<keyword evidence="2" id="KW-1185">Reference proteome</keyword>
<protein>
    <submittedName>
        <fullName evidence="1">Uncharacterized protein</fullName>
    </submittedName>
</protein>
<accession>A0ACB8VQE8</accession>